<dbReference type="GO" id="GO:0005681">
    <property type="term" value="C:spliceosomal complex"/>
    <property type="evidence" value="ECO:0007669"/>
    <property type="project" value="UniProtKB-KW"/>
</dbReference>
<feature type="domain" description="RRM" evidence="6">
    <location>
        <begin position="5"/>
        <end position="82"/>
    </location>
</feature>
<accession>V7ARJ8</accession>
<dbReference type="PANTHER" id="PTHR23147">
    <property type="entry name" value="SERINE/ARGININE RICH SPLICING FACTOR"/>
    <property type="match status" value="1"/>
</dbReference>
<keyword evidence="3" id="KW-0508">mRNA splicing</keyword>
<dbReference type="PROSITE" id="PS50102">
    <property type="entry name" value="RRM"/>
    <property type="match status" value="1"/>
</dbReference>
<name>V7ARJ8_PHAVU</name>
<evidence type="ECO:0000256" key="2">
    <source>
        <dbReference type="ARBA" id="ARBA00022728"/>
    </source>
</evidence>
<evidence type="ECO:0000313" key="7">
    <source>
        <dbReference type="EMBL" id="ESW07945.1"/>
    </source>
</evidence>
<dbReference type="SMART" id="SM00360">
    <property type="entry name" value="RRM"/>
    <property type="match status" value="1"/>
</dbReference>
<keyword evidence="8" id="KW-1185">Reference proteome</keyword>
<evidence type="ECO:0000256" key="3">
    <source>
        <dbReference type="ARBA" id="ARBA00023187"/>
    </source>
</evidence>
<dbReference type="Gene3D" id="3.30.70.330">
    <property type="match status" value="1"/>
</dbReference>
<keyword evidence="1" id="KW-0507">mRNA processing</keyword>
<dbReference type="OMA" id="VWEESTF"/>
<evidence type="ECO:0000256" key="1">
    <source>
        <dbReference type="ARBA" id="ARBA00022664"/>
    </source>
</evidence>
<dbReference type="InterPro" id="IPR012677">
    <property type="entry name" value="Nucleotide-bd_a/b_plait_sf"/>
</dbReference>
<dbReference type="InterPro" id="IPR035979">
    <property type="entry name" value="RBD_domain_sf"/>
</dbReference>
<dbReference type="GO" id="GO:0008380">
    <property type="term" value="P:RNA splicing"/>
    <property type="evidence" value="ECO:0007669"/>
    <property type="project" value="UniProtKB-KW"/>
</dbReference>
<keyword evidence="4" id="KW-0694">RNA-binding</keyword>
<feature type="region of interest" description="Disordered" evidence="5">
    <location>
        <begin position="447"/>
        <end position="472"/>
    </location>
</feature>
<dbReference type="AlphaFoldDB" id="V7ARJ8"/>
<proteinExistence type="predicted"/>
<dbReference type="Gramene" id="ESW07945">
    <property type="protein sequence ID" value="ESW07945"/>
    <property type="gene ID" value="PHAVU_009G005600g"/>
</dbReference>
<dbReference type="CDD" id="cd00590">
    <property type="entry name" value="RRM_SF"/>
    <property type="match status" value="1"/>
</dbReference>
<dbReference type="Proteomes" id="UP000000226">
    <property type="component" value="Chromosome 9"/>
</dbReference>
<evidence type="ECO:0000259" key="6">
    <source>
        <dbReference type="PROSITE" id="PS50102"/>
    </source>
</evidence>
<feature type="non-terminal residue" evidence="7">
    <location>
        <position position="1"/>
    </location>
</feature>
<sequence>TMADTSFFFTNFPEHFLERDLWKVFQRWGRVLDVFVSRKLNARNQKFGFVRFQGVNDVFSLERELDAIWIGTWKLQVNLPKYQRKDGLRKQRNEGSRLGEIRSVKGKQTEQFSFAQVVSEGVAKNGTSENASSSLGDELVYQITVEVEQDSWLEGSYVGSFKEIPCMQSIKESFVMGGFNLVKLRYLGGRFVMLSCDEGGSLRKIIADNRSWFDEVFSTVTPWDGSFVLKERCAWIRCRGIPLQFWCNQSFSKVGVVVGEVVEIDEATEKRETVEFAHFRVKTMVNIAVNMEKEFCINGCPCKVTFVEEVSFAEMCLGKWDGGVSEVDTEASSDEGSLGASLYDSVGSEFGAAEEGGVGVVGEGRMGNEETVQGKLDSDCLGKERQLHEGVAQDQLRGSLNVHGSLSFSKKEKVESLFGHGSLSYSKKEKVESSLNVEVAISKDTKSADEKAKSDSGVGVIKYSKNPPMGSDSERVGASFHVEGVQGVNDRVPSSLLKGMLPFDWVLGKRCIEWERRGLGI</sequence>
<dbReference type="InterPro" id="IPR050907">
    <property type="entry name" value="SRSF"/>
</dbReference>
<keyword evidence="2" id="KW-0747">Spliceosome</keyword>
<evidence type="ECO:0000256" key="4">
    <source>
        <dbReference type="PROSITE-ProRule" id="PRU00176"/>
    </source>
</evidence>
<dbReference type="SUPFAM" id="SSF54928">
    <property type="entry name" value="RNA-binding domain, RBD"/>
    <property type="match status" value="1"/>
</dbReference>
<protein>
    <recommendedName>
        <fullName evidence="6">RRM domain-containing protein</fullName>
    </recommendedName>
</protein>
<dbReference type="Pfam" id="PF00076">
    <property type="entry name" value="RRM_1"/>
    <property type="match status" value="1"/>
</dbReference>
<dbReference type="OrthoDB" id="1418158at2759"/>
<dbReference type="SMR" id="V7ARJ8"/>
<organism evidence="7 8">
    <name type="scientific">Phaseolus vulgaris</name>
    <name type="common">Kidney bean</name>
    <name type="synonym">French bean</name>
    <dbReference type="NCBI Taxonomy" id="3885"/>
    <lineage>
        <taxon>Eukaryota</taxon>
        <taxon>Viridiplantae</taxon>
        <taxon>Streptophyta</taxon>
        <taxon>Embryophyta</taxon>
        <taxon>Tracheophyta</taxon>
        <taxon>Spermatophyta</taxon>
        <taxon>Magnoliopsida</taxon>
        <taxon>eudicotyledons</taxon>
        <taxon>Gunneridae</taxon>
        <taxon>Pentapetalae</taxon>
        <taxon>rosids</taxon>
        <taxon>fabids</taxon>
        <taxon>Fabales</taxon>
        <taxon>Fabaceae</taxon>
        <taxon>Papilionoideae</taxon>
        <taxon>50 kb inversion clade</taxon>
        <taxon>NPAAA clade</taxon>
        <taxon>indigoferoid/millettioid clade</taxon>
        <taxon>Phaseoleae</taxon>
        <taxon>Phaseolus</taxon>
    </lineage>
</organism>
<dbReference type="EMBL" id="CM002296">
    <property type="protein sequence ID" value="ESW07945.1"/>
    <property type="molecule type" value="Genomic_DNA"/>
</dbReference>
<gene>
    <name evidence="7" type="ORF">PHAVU_009G005600g</name>
</gene>
<dbReference type="InterPro" id="IPR000504">
    <property type="entry name" value="RRM_dom"/>
</dbReference>
<evidence type="ECO:0000313" key="8">
    <source>
        <dbReference type="Proteomes" id="UP000000226"/>
    </source>
</evidence>
<evidence type="ECO:0000256" key="5">
    <source>
        <dbReference type="SAM" id="MobiDB-lite"/>
    </source>
</evidence>
<dbReference type="GO" id="GO:0003723">
    <property type="term" value="F:RNA binding"/>
    <property type="evidence" value="ECO:0007669"/>
    <property type="project" value="UniProtKB-UniRule"/>
</dbReference>
<dbReference type="GO" id="GO:0006397">
    <property type="term" value="P:mRNA processing"/>
    <property type="evidence" value="ECO:0007669"/>
    <property type="project" value="UniProtKB-KW"/>
</dbReference>
<reference evidence="8" key="1">
    <citation type="journal article" date="2014" name="Nat. Genet.">
        <title>A reference genome for common bean and genome-wide analysis of dual domestications.</title>
        <authorList>
            <person name="Schmutz J."/>
            <person name="McClean P.E."/>
            <person name="Mamidi S."/>
            <person name="Wu G.A."/>
            <person name="Cannon S.B."/>
            <person name="Grimwood J."/>
            <person name="Jenkins J."/>
            <person name="Shu S."/>
            <person name="Song Q."/>
            <person name="Chavarro C."/>
            <person name="Torres-Torres M."/>
            <person name="Geffroy V."/>
            <person name="Moghaddam S.M."/>
            <person name="Gao D."/>
            <person name="Abernathy B."/>
            <person name="Barry K."/>
            <person name="Blair M."/>
            <person name="Brick M.A."/>
            <person name="Chovatia M."/>
            <person name="Gepts P."/>
            <person name="Goodstein D.M."/>
            <person name="Gonzales M."/>
            <person name="Hellsten U."/>
            <person name="Hyten D.L."/>
            <person name="Jia G."/>
            <person name="Kelly J.D."/>
            <person name="Kudrna D."/>
            <person name="Lee R."/>
            <person name="Richard M.M."/>
            <person name="Miklas P.N."/>
            <person name="Osorno J.M."/>
            <person name="Rodrigues J."/>
            <person name="Thareau V."/>
            <person name="Urrea C.A."/>
            <person name="Wang M."/>
            <person name="Yu Y."/>
            <person name="Zhang M."/>
            <person name="Wing R.A."/>
            <person name="Cregan P.B."/>
            <person name="Rokhsar D.S."/>
            <person name="Jackson S.A."/>
        </authorList>
    </citation>
    <scope>NUCLEOTIDE SEQUENCE [LARGE SCALE GENOMIC DNA]</scope>
    <source>
        <strain evidence="8">cv. G19833</strain>
    </source>
</reference>